<keyword evidence="6" id="KW-1185">Reference proteome</keyword>
<dbReference type="AlphaFoldDB" id="L8GPE2"/>
<sequence length="487" mass="51682">MGTMAQVFSVPVVFPNTRQDDSLFQIFDALEGLESVVEDVFGRIKNRVSHEKSRIDAISSRIDTAKAKVARVAGSTKAIAVHSSARYPAPKQLEEYHPLYIDVPRVPPKHPKHRLPEAPQMPILSLRDPLGDDPFLPESTHLRRSEKSEDLREGLGRLPTELESISSLLLFNTQDNPYKKYVSLDNLAGKEVAAPVQDKKSLADAPTTLGTDDLPHVGLVEYGYKPVLGDVPEFNLPSVLPDLTMVADINWNSADLPEFAPIAPSTKNVMVDLPDVTPGPDDGAAPDLDVPDVPLIDAGGGMPPPPPPPMGNISAPPPPPPPAGAGAPPPPPPPAGNIPPPPPANVPSFDEAPSGGGDARSSLLDDIRRGHKDRLKKATPGNLEDAPPSLSGDNQSGAAVPPPASTGDIFSDLIMALNRRRVGLKGEAPPKKRTKKAKAPAAEAEIRLPDVDGDFAPPDLDDSPAVPDLGDDEGDDDEGSSDSEWEV</sequence>
<feature type="compositionally biased region" description="Acidic residues" evidence="3">
    <location>
        <begin position="469"/>
        <end position="487"/>
    </location>
</feature>
<gene>
    <name evidence="5" type="ORF">ACA1_130550</name>
</gene>
<dbReference type="GO" id="GO:0032456">
    <property type="term" value="P:endocytic recycling"/>
    <property type="evidence" value="ECO:0007669"/>
    <property type="project" value="TreeGrafter"/>
</dbReference>
<dbReference type="GeneID" id="14915452"/>
<dbReference type="VEuPathDB" id="AmoebaDB:ACA1_130550"/>
<evidence type="ECO:0000256" key="3">
    <source>
        <dbReference type="SAM" id="MobiDB-lite"/>
    </source>
</evidence>
<keyword evidence="2" id="KW-0009">Actin-binding</keyword>
<protein>
    <submittedName>
        <fullName evidence="5">WH2 motif domain containing protein</fullName>
    </submittedName>
</protein>
<dbReference type="InterPro" id="IPR021854">
    <property type="entry name" value="WASH1_WAHD"/>
</dbReference>
<reference evidence="5 6" key="1">
    <citation type="journal article" date="2013" name="Genome Biol.">
        <title>Genome of Acanthamoeba castellanii highlights extensive lateral gene transfer and early evolution of tyrosine kinase signaling.</title>
        <authorList>
            <person name="Clarke M."/>
            <person name="Lohan A.J."/>
            <person name="Liu B."/>
            <person name="Lagkouvardos I."/>
            <person name="Roy S."/>
            <person name="Zafar N."/>
            <person name="Bertelli C."/>
            <person name="Schilde C."/>
            <person name="Kianianmomeni A."/>
            <person name="Burglin T.R."/>
            <person name="Frech C."/>
            <person name="Turcotte B."/>
            <person name="Kopec K.O."/>
            <person name="Synnott J.M."/>
            <person name="Choo C."/>
            <person name="Paponov I."/>
            <person name="Finkler A."/>
            <person name="Soon Heng Tan C."/>
            <person name="Hutchins A.P."/>
            <person name="Weinmeier T."/>
            <person name="Rattei T."/>
            <person name="Chu J.S."/>
            <person name="Gimenez G."/>
            <person name="Irimia M."/>
            <person name="Rigden D.J."/>
            <person name="Fitzpatrick D.A."/>
            <person name="Lorenzo-Morales J."/>
            <person name="Bateman A."/>
            <person name="Chiu C.H."/>
            <person name="Tang P."/>
            <person name="Hegemann P."/>
            <person name="Fromm H."/>
            <person name="Raoult D."/>
            <person name="Greub G."/>
            <person name="Miranda-Saavedra D."/>
            <person name="Chen N."/>
            <person name="Nash P."/>
            <person name="Ginger M.L."/>
            <person name="Horn M."/>
            <person name="Schaap P."/>
            <person name="Caler L."/>
            <person name="Loftus B."/>
        </authorList>
    </citation>
    <scope>NUCLEOTIDE SEQUENCE [LARGE SCALE GENOMIC DNA]</scope>
    <source>
        <strain evidence="5 6">Neff</strain>
    </source>
</reference>
<dbReference type="GO" id="GO:0071203">
    <property type="term" value="C:WASH complex"/>
    <property type="evidence" value="ECO:0007669"/>
    <property type="project" value="InterPro"/>
</dbReference>
<dbReference type="InterPro" id="IPR003124">
    <property type="entry name" value="WH2_dom"/>
</dbReference>
<dbReference type="Proteomes" id="UP000011083">
    <property type="component" value="Unassembled WGS sequence"/>
</dbReference>
<dbReference type="OMA" id="SMDSPYE"/>
<dbReference type="GO" id="GO:0006887">
    <property type="term" value="P:exocytosis"/>
    <property type="evidence" value="ECO:0007669"/>
    <property type="project" value="TreeGrafter"/>
</dbReference>
<proteinExistence type="inferred from homology"/>
<dbReference type="OrthoDB" id="307871at2759"/>
<dbReference type="GO" id="GO:0003779">
    <property type="term" value="F:actin binding"/>
    <property type="evidence" value="ECO:0007669"/>
    <property type="project" value="UniProtKB-KW"/>
</dbReference>
<evidence type="ECO:0000259" key="4">
    <source>
        <dbReference type="PROSITE" id="PS51082"/>
    </source>
</evidence>
<dbReference type="GO" id="GO:0043015">
    <property type="term" value="F:gamma-tubulin binding"/>
    <property type="evidence" value="ECO:0007669"/>
    <property type="project" value="TreeGrafter"/>
</dbReference>
<feature type="region of interest" description="Disordered" evidence="3">
    <location>
        <begin position="421"/>
        <end position="487"/>
    </location>
</feature>
<comment type="similarity">
    <text evidence="1">Belongs to the WASH1 family.</text>
</comment>
<feature type="domain" description="WH2" evidence="4">
    <location>
        <begin position="359"/>
        <end position="378"/>
    </location>
</feature>
<evidence type="ECO:0000256" key="1">
    <source>
        <dbReference type="ARBA" id="ARBA00005602"/>
    </source>
</evidence>
<feature type="compositionally biased region" description="Low complexity" evidence="3">
    <location>
        <begin position="274"/>
        <end position="295"/>
    </location>
</feature>
<dbReference type="EMBL" id="KB008043">
    <property type="protein sequence ID" value="ELR14860.1"/>
    <property type="molecule type" value="Genomic_DNA"/>
</dbReference>
<dbReference type="PROSITE" id="PS51082">
    <property type="entry name" value="WH2"/>
    <property type="match status" value="1"/>
</dbReference>
<dbReference type="GO" id="GO:0034314">
    <property type="term" value="P:Arp2/3 complex-mediated actin nucleation"/>
    <property type="evidence" value="ECO:0007669"/>
    <property type="project" value="InterPro"/>
</dbReference>
<dbReference type="PANTHER" id="PTHR23331:SF1">
    <property type="entry name" value="WASH COMPLEX SUBUNIT 1"/>
    <property type="match status" value="1"/>
</dbReference>
<dbReference type="PANTHER" id="PTHR23331">
    <property type="entry name" value="CXYORF1"/>
    <property type="match status" value="1"/>
</dbReference>
<dbReference type="GO" id="GO:0055037">
    <property type="term" value="C:recycling endosome"/>
    <property type="evidence" value="ECO:0007669"/>
    <property type="project" value="TreeGrafter"/>
</dbReference>
<accession>L8GPE2</accession>
<name>L8GPE2_ACACF</name>
<dbReference type="STRING" id="1257118.L8GPE2"/>
<dbReference type="RefSeq" id="XP_004336873.1">
    <property type="nucleotide sequence ID" value="XM_004336825.1"/>
</dbReference>
<dbReference type="InterPro" id="IPR028290">
    <property type="entry name" value="WASH1"/>
</dbReference>
<evidence type="ECO:0000256" key="2">
    <source>
        <dbReference type="ARBA" id="ARBA00023203"/>
    </source>
</evidence>
<organism evidence="5 6">
    <name type="scientific">Acanthamoeba castellanii (strain ATCC 30010 / Neff)</name>
    <dbReference type="NCBI Taxonomy" id="1257118"/>
    <lineage>
        <taxon>Eukaryota</taxon>
        <taxon>Amoebozoa</taxon>
        <taxon>Discosea</taxon>
        <taxon>Longamoebia</taxon>
        <taxon>Centramoebida</taxon>
        <taxon>Acanthamoebidae</taxon>
        <taxon>Acanthamoeba</taxon>
    </lineage>
</organism>
<feature type="compositionally biased region" description="Pro residues" evidence="3">
    <location>
        <begin position="302"/>
        <end position="345"/>
    </location>
</feature>
<dbReference type="GO" id="GO:0005769">
    <property type="term" value="C:early endosome"/>
    <property type="evidence" value="ECO:0007669"/>
    <property type="project" value="InterPro"/>
</dbReference>
<dbReference type="KEGG" id="acan:ACA1_130550"/>
<feature type="region of interest" description="Disordered" evidence="3">
    <location>
        <begin position="271"/>
        <end position="408"/>
    </location>
</feature>
<evidence type="ECO:0000313" key="5">
    <source>
        <dbReference type="EMBL" id="ELR14860.1"/>
    </source>
</evidence>
<dbReference type="Pfam" id="PF11945">
    <property type="entry name" value="WASH_WAHD"/>
    <property type="match status" value="1"/>
</dbReference>
<evidence type="ECO:0000313" key="6">
    <source>
        <dbReference type="Proteomes" id="UP000011083"/>
    </source>
</evidence>
<dbReference type="GO" id="GO:0005829">
    <property type="term" value="C:cytosol"/>
    <property type="evidence" value="ECO:0007669"/>
    <property type="project" value="GOC"/>
</dbReference>
<dbReference type="GO" id="GO:0043014">
    <property type="term" value="F:alpha-tubulin binding"/>
    <property type="evidence" value="ECO:0007669"/>
    <property type="project" value="InterPro"/>
</dbReference>
<dbReference type="GO" id="GO:0042147">
    <property type="term" value="P:retrograde transport, endosome to Golgi"/>
    <property type="evidence" value="ECO:0007669"/>
    <property type="project" value="TreeGrafter"/>
</dbReference>